<evidence type="ECO:0000256" key="1">
    <source>
        <dbReference type="SAM" id="MobiDB-lite"/>
    </source>
</evidence>
<proteinExistence type="predicted"/>
<dbReference type="EMBL" id="QGKX02001621">
    <property type="protein sequence ID" value="KAF3499304.1"/>
    <property type="molecule type" value="Genomic_DNA"/>
</dbReference>
<feature type="region of interest" description="Disordered" evidence="1">
    <location>
        <begin position="19"/>
        <end position="39"/>
    </location>
</feature>
<dbReference type="Proteomes" id="UP000712600">
    <property type="component" value="Unassembled WGS sequence"/>
</dbReference>
<evidence type="ECO:0000313" key="3">
    <source>
        <dbReference type="Proteomes" id="UP000712600"/>
    </source>
</evidence>
<reference evidence="2" key="1">
    <citation type="submission" date="2019-12" db="EMBL/GenBank/DDBJ databases">
        <title>Genome sequencing and annotation of Brassica cretica.</title>
        <authorList>
            <person name="Studholme D.J."/>
            <person name="Sarris P."/>
        </authorList>
    </citation>
    <scope>NUCLEOTIDE SEQUENCE</scope>
    <source>
        <strain evidence="2">PFS-109/04</strain>
        <tissue evidence="2">Leaf</tissue>
    </source>
</reference>
<organism evidence="2 3">
    <name type="scientific">Brassica cretica</name>
    <name type="common">Mustard</name>
    <dbReference type="NCBI Taxonomy" id="69181"/>
    <lineage>
        <taxon>Eukaryota</taxon>
        <taxon>Viridiplantae</taxon>
        <taxon>Streptophyta</taxon>
        <taxon>Embryophyta</taxon>
        <taxon>Tracheophyta</taxon>
        <taxon>Spermatophyta</taxon>
        <taxon>Magnoliopsida</taxon>
        <taxon>eudicotyledons</taxon>
        <taxon>Gunneridae</taxon>
        <taxon>Pentapetalae</taxon>
        <taxon>rosids</taxon>
        <taxon>malvids</taxon>
        <taxon>Brassicales</taxon>
        <taxon>Brassicaceae</taxon>
        <taxon>Brassiceae</taxon>
        <taxon>Brassica</taxon>
    </lineage>
</organism>
<name>A0A8S9N2W4_BRACR</name>
<sequence length="73" mass="7859">MTHRSDKEEKLDLLADVTHRSNKKEVHDGKDRTHAGRQNLGGRVYALGVENPDNAGPSSGPITGIGCLTSSVY</sequence>
<protein>
    <submittedName>
        <fullName evidence="2">Uncharacterized protein</fullName>
    </submittedName>
</protein>
<comment type="caution">
    <text evidence="2">The sequence shown here is derived from an EMBL/GenBank/DDBJ whole genome shotgun (WGS) entry which is preliminary data.</text>
</comment>
<accession>A0A8S9N2W4</accession>
<feature type="compositionally biased region" description="Basic and acidic residues" evidence="1">
    <location>
        <begin position="19"/>
        <end position="34"/>
    </location>
</feature>
<evidence type="ECO:0000313" key="2">
    <source>
        <dbReference type="EMBL" id="KAF3499304.1"/>
    </source>
</evidence>
<dbReference type="AlphaFoldDB" id="A0A8S9N2W4"/>
<gene>
    <name evidence="2" type="ORF">F2Q69_00042142</name>
</gene>